<evidence type="ECO:0000256" key="5">
    <source>
        <dbReference type="SAM" id="Phobius"/>
    </source>
</evidence>
<keyword evidence="4 5" id="KW-0472">Membrane</keyword>
<feature type="transmembrane region" description="Helical" evidence="5">
    <location>
        <begin position="201"/>
        <end position="227"/>
    </location>
</feature>
<accession>A0A9D1LN00</accession>
<feature type="transmembrane region" description="Helical" evidence="5">
    <location>
        <begin position="255"/>
        <end position="282"/>
    </location>
</feature>
<dbReference type="Proteomes" id="UP000824070">
    <property type="component" value="Unassembled WGS sequence"/>
</dbReference>
<dbReference type="Pfam" id="PF06271">
    <property type="entry name" value="RDD"/>
    <property type="match status" value="1"/>
</dbReference>
<keyword evidence="2 5" id="KW-0812">Transmembrane</keyword>
<feature type="transmembrane region" description="Helical" evidence="5">
    <location>
        <begin position="21"/>
        <end position="47"/>
    </location>
</feature>
<protein>
    <submittedName>
        <fullName evidence="7">RDD family protein</fullName>
    </submittedName>
</protein>
<evidence type="ECO:0000313" key="8">
    <source>
        <dbReference type="Proteomes" id="UP000824070"/>
    </source>
</evidence>
<comment type="caution">
    <text evidence="7">The sequence shown here is derived from an EMBL/GenBank/DDBJ whole genome shotgun (WGS) entry which is preliminary data.</text>
</comment>
<evidence type="ECO:0000313" key="7">
    <source>
        <dbReference type="EMBL" id="HIU44860.1"/>
    </source>
</evidence>
<proteinExistence type="predicted"/>
<evidence type="ECO:0000256" key="4">
    <source>
        <dbReference type="ARBA" id="ARBA00023136"/>
    </source>
</evidence>
<sequence>MERTKKTAKIIVLGGMWRRAFAFLFDLVCSIALSCIVYFPCVLPFVVDAESFQANESIINQRKLDSGLYSEFSGAAVDPLAYGTVSKTTDFFSTTVYYDGQEQEFYLLTALTLYWTEKATDFGNQNVSFEGFETSIMLIGDDSSPVERVYLEDGIYRARFKEGTEELVAYDFLYKTYDEAMTSLSNDPAIKAANDEINSDAFFAIGMAVPVIFASMAVFFLLVPLCYPNGETFGKKILKLAVLTDKGYVYPRPKLIWRFLAFFLSEVAGAVASFGATLLISYTMALFTKKHRSLHDYLAGSVVAKSDESLWFLDPAEEEEFNERMAKGRKGGEDGEEE</sequence>
<reference evidence="7" key="1">
    <citation type="submission" date="2020-10" db="EMBL/GenBank/DDBJ databases">
        <authorList>
            <person name="Gilroy R."/>
        </authorList>
    </citation>
    <scope>NUCLEOTIDE SEQUENCE</scope>
    <source>
        <strain evidence="7">ChiGjej1B1-22543</strain>
    </source>
</reference>
<keyword evidence="3 5" id="KW-1133">Transmembrane helix</keyword>
<evidence type="ECO:0000256" key="1">
    <source>
        <dbReference type="ARBA" id="ARBA00004141"/>
    </source>
</evidence>
<gene>
    <name evidence="7" type="ORF">IAC52_00995</name>
</gene>
<name>A0A9D1LN00_9FIRM</name>
<reference evidence="7" key="2">
    <citation type="journal article" date="2021" name="PeerJ">
        <title>Extensive microbial diversity within the chicken gut microbiome revealed by metagenomics and culture.</title>
        <authorList>
            <person name="Gilroy R."/>
            <person name="Ravi A."/>
            <person name="Getino M."/>
            <person name="Pursley I."/>
            <person name="Horton D.L."/>
            <person name="Alikhan N.F."/>
            <person name="Baker D."/>
            <person name="Gharbi K."/>
            <person name="Hall N."/>
            <person name="Watson M."/>
            <person name="Adriaenssens E.M."/>
            <person name="Foster-Nyarko E."/>
            <person name="Jarju S."/>
            <person name="Secka A."/>
            <person name="Antonio M."/>
            <person name="Oren A."/>
            <person name="Chaudhuri R.R."/>
            <person name="La Ragione R."/>
            <person name="Hildebrand F."/>
            <person name="Pallen M.J."/>
        </authorList>
    </citation>
    <scope>NUCLEOTIDE SEQUENCE</scope>
    <source>
        <strain evidence="7">ChiGjej1B1-22543</strain>
    </source>
</reference>
<organism evidence="7 8">
    <name type="scientific">Candidatus Alloenteromonas pullicola</name>
    <dbReference type="NCBI Taxonomy" id="2840784"/>
    <lineage>
        <taxon>Bacteria</taxon>
        <taxon>Bacillati</taxon>
        <taxon>Bacillota</taxon>
        <taxon>Bacillota incertae sedis</taxon>
        <taxon>Candidatus Alloenteromonas</taxon>
    </lineage>
</organism>
<dbReference type="GO" id="GO:0016020">
    <property type="term" value="C:membrane"/>
    <property type="evidence" value="ECO:0007669"/>
    <property type="project" value="UniProtKB-SubCell"/>
</dbReference>
<evidence type="ECO:0000256" key="3">
    <source>
        <dbReference type="ARBA" id="ARBA00022989"/>
    </source>
</evidence>
<comment type="subcellular location">
    <subcellularLocation>
        <location evidence="1">Membrane</location>
        <topology evidence="1">Multi-pass membrane protein</topology>
    </subcellularLocation>
</comment>
<dbReference type="EMBL" id="DVMV01000009">
    <property type="protein sequence ID" value="HIU44860.1"/>
    <property type="molecule type" value="Genomic_DNA"/>
</dbReference>
<dbReference type="InterPro" id="IPR010432">
    <property type="entry name" value="RDD"/>
</dbReference>
<feature type="domain" description="RDD" evidence="6">
    <location>
        <begin position="198"/>
        <end position="300"/>
    </location>
</feature>
<dbReference type="AlphaFoldDB" id="A0A9D1LN00"/>
<evidence type="ECO:0000259" key="6">
    <source>
        <dbReference type="Pfam" id="PF06271"/>
    </source>
</evidence>
<evidence type="ECO:0000256" key="2">
    <source>
        <dbReference type="ARBA" id="ARBA00022692"/>
    </source>
</evidence>